<dbReference type="Gramene" id="OPUNC03G23620.1">
    <property type="protein sequence ID" value="OPUNC03G23620.1"/>
    <property type="gene ID" value="OPUNC03G23620"/>
</dbReference>
<dbReference type="Gene3D" id="3.90.105.20">
    <property type="match status" value="1"/>
</dbReference>
<name>A0A0E0KG87_ORYPU</name>
<feature type="domain" description="BTB" evidence="10">
    <location>
        <begin position="503"/>
        <end position="573"/>
    </location>
</feature>
<reference evidence="12" key="2">
    <citation type="submission" date="2018-05" db="EMBL/GenBank/DDBJ databases">
        <title>OpunRS2 (Oryza punctata Reference Sequence Version 2).</title>
        <authorList>
            <person name="Zhang J."/>
            <person name="Kudrna D."/>
            <person name="Lee S."/>
            <person name="Talag J."/>
            <person name="Welchert J."/>
            <person name="Wing R.A."/>
        </authorList>
    </citation>
    <scope>NUCLEOTIDE SEQUENCE [LARGE SCALE GENOMIC DNA]</scope>
</reference>
<evidence type="ECO:0000256" key="2">
    <source>
        <dbReference type="ARBA" id="ARBA00004906"/>
    </source>
</evidence>
<dbReference type="SUPFAM" id="SSF54695">
    <property type="entry name" value="POZ domain"/>
    <property type="match status" value="2"/>
</dbReference>
<keyword evidence="13" id="KW-1185">Reference proteome</keyword>
<dbReference type="InterPro" id="IPR011333">
    <property type="entry name" value="SKP1/BTB/POZ_sf"/>
</dbReference>
<dbReference type="FunFam" id="3.90.105.20:FF:000001">
    <property type="entry name" value="60S acidic ribosomal protein P0"/>
    <property type="match status" value="1"/>
</dbReference>
<comment type="similarity">
    <text evidence="7">Belongs to the NPH3 family.</text>
</comment>
<feature type="region of interest" description="Disordered" evidence="9">
    <location>
        <begin position="1291"/>
        <end position="1322"/>
    </location>
</feature>
<dbReference type="Proteomes" id="UP000026962">
    <property type="component" value="Chromosome 3"/>
</dbReference>
<dbReference type="InterPro" id="IPR040637">
    <property type="entry name" value="Ribosomal_uL10-like_insert"/>
</dbReference>
<evidence type="ECO:0000256" key="1">
    <source>
        <dbReference type="ARBA" id="ARBA00002200"/>
    </source>
</evidence>
<keyword evidence="6" id="KW-0687">Ribonucleoprotein</keyword>
<feature type="domain" description="BTB" evidence="10">
    <location>
        <begin position="28"/>
        <end position="98"/>
    </location>
</feature>
<dbReference type="HOGENOM" id="CLU_259799_0_0_1"/>
<dbReference type="GO" id="GO:1990904">
    <property type="term" value="C:ribonucleoprotein complex"/>
    <property type="evidence" value="ECO:0007669"/>
    <property type="project" value="UniProtKB-KW"/>
</dbReference>
<dbReference type="InterPro" id="IPR000210">
    <property type="entry name" value="BTB/POZ_dom"/>
</dbReference>
<comment type="pathway">
    <text evidence="2">Protein modification; protein ubiquitination.</text>
</comment>
<comment type="function">
    <text evidence="1">Ribosomal protein P0 is the functional equivalent of E.coli protein L10.</text>
</comment>
<reference evidence="12" key="1">
    <citation type="submission" date="2015-04" db="UniProtKB">
        <authorList>
            <consortium name="EnsemblPlants"/>
        </authorList>
    </citation>
    <scope>IDENTIFICATION</scope>
</reference>
<dbReference type="InterPro" id="IPR043454">
    <property type="entry name" value="NPH3/RPT2-like"/>
</dbReference>
<evidence type="ECO:0000259" key="10">
    <source>
        <dbReference type="PROSITE" id="PS50097"/>
    </source>
</evidence>
<sequence>MACLKLGSRADVFRKQGQDWYCTTGLPSDITVTVGEQSFHVHKFPLLSKSGLLERCIREKIEKGDDSCVIDLPDIPGGAKAFELAAKFCYGVKFEMTASNVVHLRCAAEYLEMTEEIAEGNLIVQTENFLTQTVLRSWKDSIKALHTCDDILDLAEKLQIVKRCIDSIATKSCTDPDLFGWPVVQYGGPMQSPGGSVLWNGISTGARPRHSNPDWWYDDVSCLSLPLYKKVISAMEYRGINQDIIVGSLNHYAKRRLPGLNRRKSISDVSSCLSMSSLTSISSEEEQKYLLEEIDRLLPFQRGVTSCKLLFGLLRTAIILKASPSCVSNLERRIGMQLDKATVEDLLIPNISESVETLYDVDCIHRILDHFLAMEQETGGASPGLGEDAQMLASPSLMPITMVAKLIDGYQAEVAPDVNLKLPKFRSLAAAIPNYARPIDDGLYRAIDIYLKAHPYLSESEKEELCRVMDCQKLSLEACTHAAQNERLPLRVIVQYCTTGLPSDITVTVGEQSFHVHKFPLLSKSGLLERCIREKIEKGDDSCVIDLPDIPGGAKAFELAAKFCYGVKFEMTASNVVHLRCAAEYLEMTEEIAEGNLIVQTENFLTQTVLRSWKDSIKALHTCDDILDLAEKLQIVKRCIDSIATKSCTDPDLFGWPVVQYGGPMQSPGGSVLWNGISTGARPRHSNPDWWYDDVSCLSLPLYKKVISAMEYRGINQDIIVGSLNHYAKRRLPGLNRRKSISDVSSCLSMSSLTSISSEEEQKYLLEEIDRLLPFQRGVTSCKLLFGLLRTAIILKASPSCVSNLERRIGMQLDKATVEDLLIPNISESVETLYDVDCIHRILDHFLAMEQETGGASPGLGEDAQMLASPSLMPITMVAKLIDGYQAEVAPDVNLKLPKFRSLAAAIPNYARPIDDGLYRAIDIYLKAHPYLSESEKEELCRVMDCQKLSLEACTHAAQNERLPLRVIVQVLFFEQLQLRSSIAQCLMVSENLEGGSRQLIPTISGEQYRPGWPLASRENQALREGMDNMKQRVADLEKECSTMRDEIERLGRSRSTGKDRFSLNMKPQICSTKEAIPTIATASEEEMAVGNLPASRLTFTKGDLKKVREEVAKYKVVAPARVGLVAPVDVVVPPGNTALDPSQTTFFQVLDIPTKINKGTMEIIRPVELIKKGDKVGSSESALLAKLGIRPFSYGLVITNVYDSGSVFSPEVLDLTEDDLMEKFASGVSMVASVSLAISYPTIAAAPHMFLNGYKNLLAVAVETEYSYPHADKIKENLKDPSKFAVAAPDAADSGAAAPAAAKEEEPEEESDGDLGMSLFD</sequence>
<evidence type="ECO:0000256" key="8">
    <source>
        <dbReference type="SAM" id="Coils"/>
    </source>
</evidence>
<feature type="compositionally biased region" description="Low complexity" evidence="9">
    <location>
        <begin position="1291"/>
        <end position="1302"/>
    </location>
</feature>
<dbReference type="Pfam" id="PF17777">
    <property type="entry name" value="RL10P_insert"/>
    <property type="match status" value="1"/>
</dbReference>
<dbReference type="Pfam" id="PF00651">
    <property type="entry name" value="BTB"/>
    <property type="match status" value="2"/>
</dbReference>
<feature type="domain" description="NPH3" evidence="11">
    <location>
        <begin position="214"/>
        <end position="503"/>
    </location>
</feature>
<evidence type="ECO:0000256" key="9">
    <source>
        <dbReference type="SAM" id="MobiDB-lite"/>
    </source>
</evidence>
<dbReference type="InterPro" id="IPR043141">
    <property type="entry name" value="Ribosomal_uL10-like_sf"/>
</dbReference>
<accession>A0A0E0KG87</accession>
<evidence type="ECO:0000256" key="5">
    <source>
        <dbReference type="ARBA" id="ARBA00022980"/>
    </source>
</evidence>
<feature type="coiled-coil region" evidence="8">
    <location>
        <begin position="1020"/>
        <end position="1054"/>
    </location>
</feature>
<evidence type="ECO:0008006" key="14">
    <source>
        <dbReference type="Google" id="ProtNLM"/>
    </source>
</evidence>
<keyword evidence="5" id="KW-0689">Ribosomal protein</keyword>
<dbReference type="eggNOG" id="KOG0815">
    <property type="taxonomic scope" value="Eukaryota"/>
</dbReference>
<evidence type="ECO:0000259" key="11">
    <source>
        <dbReference type="PROSITE" id="PS51649"/>
    </source>
</evidence>
<dbReference type="InterPro" id="IPR043164">
    <property type="entry name" value="Ribosomal_uL10-like_insert_sf"/>
</dbReference>
<dbReference type="EnsemblPlants" id="OPUNC03G23620.1">
    <property type="protein sequence ID" value="OPUNC03G23620.1"/>
    <property type="gene ID" value="OPUNC03G23620"/>
</dbReference>
<comment type="similarity">
    <text evidence="3">Belongs to the universal ribosomal protein uL10 family.</text>
</comment>
<organism evidence="12">
    <name type="scientific">Oryza punctata</name>
    <name type="common">Red rice</name>
    <dbReference type="NCBI Taxonomy" id="4537"/>
    <lineage>
        <taxon>Eukaryota</taxon>
        <taxon>Viridiplantae</taxon>
        <taxon>Streptophyta</taxon>
        <taxon>Embryophyta</taxon>
        <taxon>Tracheophyta</taxon>
        <taxon>Spermatophyta</taxon>
        <taxon>Magnoliopsida</taxon>
        <taxon>Liliopsida</taxon>
        <taxon>Poales</taxon>
        <taxon>Poaceae</taxon>
        <taxon>BOP clade</taxon>
        <taxon>Oryzoideae</taxon>
        <taxon>Oryzeae</taxon>
        <taxon>Oryzinae</taxon>
        <taxon>Oryza</taxon>
    </lineage>
</organism>
<keyword evidence="4" id="KW-0833">Ubl conjugation pathway</keyword>
<dbReference type="InterPro" id="IPR027356">
    <property type="entry name" value="NPH3_dom"/>
</dbReference>
<dbReference type="GO" id="GO:0016567">
    <property type="term" value="P:protein ubiquitination"/>
    <property type="evidence" value="ECO:0007669"/>
    <property type="project" value="UniProtKB-UniPathway"/>
</dbReference>
<evidence type="ECO:0000313" key="13">
    <source>
        <dbReference type="Proteomes" id="UP000026962"/>
    </source>
</evidence>
<dbReference type="UniPathway" id="UPA00143"/>
<dbReference type="Pfam" id="PF00428">
    <property type="entry name" value="Ribosomal_60s"/>
    <property type="match status" value="1"/>
</dbReference>
<dbReference type="CDD" id="cd18312">
    <property type="entry name" value="BTB_POZ_NPY3-like"/>
    <property type="match status" value="2"/>
</dbReference>
<evidence type="ECO:0000256" key="7">
    <source>
        <dbReference type="PROSITE-ProRule" id="PRU00982"/>
    </source>
</evidence>
<evidence type="ECO:0000256" key="6">
    <source>
        <dbReference type="ARBA" id="ARBA00023274"/>
    </source>
</evidence>
<dbReference type="PROSITE" id="PS50097">
    <property type="entry name" value="BTB"/>
    <property type="match status" value="2"/>
</dbReference>
<dbReference type="Pfam" id="PF03000">
    <property type="entry name" value="NPH3"/>
    <property type="match status" value="2"/>
</dbReference>
<dbReference type="Gene3D" id="3.30.70.1730">
    <property type="match status" value="1"/>
</dbReference>
<dbReference type="PANTHER" id="PTHR32370">
    <property type="entry name" value="OS12G0117600 PROTEIN"/>
    <property type="match status" value="1"/>
</dbReference>
<dbReference type="SMART" id="SM00225">
    <property type="entry name" value="BTB"/>
    <property type="match status" value="2"/>
</dbReference>
<feature type="domain" description="NPH3" evidence="11">
    <location>
        <begin position="689"/>
        <end position="978"/>
    </location>
</feature>
<protein>
    <recommendedName>
        <fullName evidence="14">BTB domain-containing protein</fullName>
    </recommendedName>
</protein>
<proteinExistence type="inferred from homology"/>
<dbReference type="Gene3D" id="3.30.710.10">
    <property type="entry name" value="Potassium Channel Kv1.1, Chain A"/>
    <property type="match status" value="2"/>
</dbReference>
<evidence type="ECO:0000313" key="12">
    <source>
        <dbReference type="EnsemblPlants" id="OPUNC03G23620.1"/>
    </source>
</evidence>
<keyword evidence="8" id="KW-0175">Coiled coil</keyword>
<evidence type="ECO:0000256" key="3">
    <source>
        <dbReference type="ARBA" id="ARBA00008889"/>
    </source>
</evidence>
<dbReference type="PROSITE" id="PS51649">
    <property type="entry name" value="NPH3"/>
    <property type="match status" value="2"/>
</dbReference>
<evidence type="ECO:0000256" key="4">
    <source>
        <dbReference type="ARBA" id="ARBA00022786"/>
    </source>
</evidence>
<dbReference type="GO" id="GO:0005840">
    <property type="term" value="C:ribosome"/>
    <property type="evidence" value="ECO:0007669"/>
    <property type="project" value="UniProtKB-KW"/>
</dbReference>